<keyword evidence="14" id="KW-1185">Reference proteome</keyword>
<evidence type="ECO:0000259" key="12">
    <source>
        <dbReference type="Pfam" id="PF07715"/>
    </source>
</evidence>
<dbReference type="PANTHER" id="PTHR47234">
    <property type="match status" value="1"/>
</dbReference>
<evidence type="ECO:0000256" key="1">
    <source>
        <dbReference type="ARBA" id="ARBA00004571"/>
    </source>
</evidence>
<keyword evidence="7 8" id="KW-0998">Cell outer membrane</keyword>
<evidence type="ECO:0000313" key="14">
    <source>
        <dbReference type="Proteomes" id="UP000190044"/>
    </source>
</evidence>
<keyword evidence="6 8" id="KW-0472">Membrane</keyword>
<dbReference type="Proteomes" id="UP000190044">
    <property type="component" value="Unassembled WGS sequence"/>
</dbReference>
<dbReference type="EMBL" id="FUYP01000040">
    <property type="protein sequence ID" value="SKB97571.1"/>
    <property type="molecule type" value="Genomic_DNA"/>
</dbReference>
<comment type="similarity">
    <text evidence="8 9">Belongs to the TonB-dependent receptor family.</text>
</comment>
<evidence type="ECO:0000256" key="8">
    <source>
        <dbReference type="PROSITE-ProRule" id="PRU01360"/>
    </source>
</evidence>
<dbReference type="RefSeq" id="WP_079640052.1">
    <property type="nucleotide sequence ID" value="NZ_FUYP01000040.1"/>
</dbReference>
<evidence type="ECO:0000256" key="5">
    <source>
        <dbReference type="ARBA" id="ARBA00023077"/>
    </source>
</evidence>
<protein>
    <submittedName>
        <fullName evidence="13">TonB-dependent Receptor Plug Domain</fullName>
    </submittedName>
</protein>
<evidence type="ECO:0000256" key="10">
    <source>
        <dbReference type="SAM" id="SignalP"/>
    </source>
</evidence>
<dbReference type="PROSITE" id="PS52016">
    <property type="entry name" value="TONB_DEPENDENT_REC_3"/>
    <property type="match status" value="1"/>
</dbReference>
<accession>A0A1T5FN25</accession>
<keyword evidence="3 8" id="KW-1134">Transmembrane beta strand</keyword>
<dbReference type="SUPFAM" id="SSF56935">
    <property type="entry name" value="Porins"/>
    <property type="match status" value="1"/>
</dbReference>
<keyword evidence="5 9" id="KW-0798">TonB box</keyword>
<evidence type="ECO:0000256" key="2">
    <source>
        <dbReference type="ARBA" id="ARBA00022448"/>
    </source>
</evidence>
<dbReference type="GO" id="GO:0009279">
    <property type="term" value="C:cell outer membrane"/>
    <property type="evidence" value="ECO:0007669"/>
    <property type="project" value="UniProtKB-SubCell"/>
</dbReference>
<keyword evidence="10" id="KW-0732">Signal</keyword>
<dbReference type="InterPro" id="IPR036942">
    <property type="entry name" value="Beta-barrel_TonB_sf"/>
</dbReference>
<dbReference type="AlphaFoldDB" id="A0A1T5FN25"/>
<dbReference type="Pfam" id="PF07715">
    <property type="entry name" value="Plug"/>
    <property type="match status" value="1"/>
</dbReference>
<evidence type="ECO:0000256" key="4">
    <source>
        <dbReference type="ARBA" id="ARBA00022692"/>
    </source>
</evidence>
<dbReference type="InterPro" id="IPR012910">
    <property type="entry name" value="Plug_dom"/>
</dbReference>
<organism evidence="13 14">
    <name type="scientific">Sphingopyxis flava</name>
    <dbReference type="NCBI Taxonomy" id="1507287"/>
    <lineage>
        <taxon>Bacteria</taxon>
        <taxon>Pseudomonadati</taxon>
        <taxon>Pseudomonadota</taxon>
        <taxon>Alphaproteobacteria</taxon>
        <taxon>Sphingomonadales</taxon>
        <taxon>Sphingomonadaceae</taxon>
        <taxon>Sphingopyxis</taxon>
    </lineage>
</organism>
<dbReference type="Gene3D" id="2.170.130.10">
    <property type="entry name" value="TonB-dependent receptor, plug domain"/>
    <property type="match status" value="1"/>
</dbReference>
<feature type="domain" description="TonB-dependent receptor plug" evidence="12">
    <location>
        <begin position="61"/>
        <end position="174"/>
    </location>
</feature>
<dbReference type="Pfam" id="PF00593">
    <property type="entry name" value="TonB_dep_Rec_b-barrel"/>
    <property type="match status" value="1"/>
</dbReference>
<evidence type="ECO:0000256" key="9">
    <source>
        <dbReference type="RuleBase" id="RU003357"/>
    </source>
</evidence>
<dbReference type="InterPro" id="IPR039426">
    <property type="entry name" value="TonB-dep_rcpt-like"/>
</dbReference>
<dbReference type="InterPro" id="IPR000531">
    <property type="entry name" value="Beta-barrel_TonB"/>
</dbReference>
<comment type="subcellular location">
    <subcellularLocation>
        <location evidence="1 8">Cell outer membrane</location>
        <topology evidence="1 8">Multi-pass membrane protein</topology>
    </subcellularLocation>
</comment>
<evidence type="ECO:0000256" key="6">
    <source>
        <dbReference type="ARBA" id="ARBA00023136"/>
    </source>
</evidence>
<dbReference type="InterPro" id="IPR037066">
    <property type="entry name" value="Plug_dom_sf"/>
</dbReference>
<keyword evidence="4 8" id="KW-0812">Transmembrane</keyword>
<dbReference type="Gene3D" id="2.40.170.20">
    <property type="entry name" value="TonB-dependent receptor, beta-barrel domain"/>
    <property type="match status" value="1"/>
</dbReference>
<feature type="chain" id="PRO_5010581791" evidence="10">
    <location>
        <begin position="31"/>
        <end position="961"/>
    </location>
</feature>
<evidence type="ECO:0000256" key="3">
    <source>
        <dbReference type="ARBA" id="ARBA00022452"/>
    </source>
</evidence>
<keyword evidence="2 8" id="KW-0813">Transport</keyword>
<gene>
    <name evidence="13" type="ORF">SAMN06295937_104019</name>
</gene>
<feature type="signal peptide" evidence="10">
    <location>
        <begin position="1"/>
        <end position="30"/>
    </location>
</feature>
<sequence length="961" mass="103412">MKFSKLFGAASVSKIGLAAALVAYPTLAFAQEGTSGTVEPESAGSDEIIVTGSRLGRTSFNSPTPINVVGQDRVQDLNITNVGDALNQIPSFRPLTSPSTNSLRAGTNIGGRSLDLRGLGPARTLTLIDGRRNVPSGDENTFDLNAIPSNLVQRSEVVTGGASAAYGADAVAGVVNLILNTKLTGVKGELSYGISELGDARQFYGAFAAGTGFSGGRGHVVIGGEYSKENGTGDFNSRDWSKRYHSFVPNPFFNTNPMLSNGLPANVAIDNVLYVLNPAGLISVVHPLQGMQFDSSGNLVPFQFGELFNRAKPSTLMVGGDPTVRDIYGFNNTPLVVPTRHYALLAHAEYELNDSITASAELSYSMVDGGPTAASTHNDQNGAIRIQRDNAFLNPSVAAMMDAAKVTFLPVSRAHSELGNSTWITRNETWRAFFALDGKTFGDWRWDVYYQYGRTNGRQEGRGLRFGQRWRDAVDAVRAPAGISGIAAGSIICRSTIANPTNGCIPANIMGAGKVSAAAVASVTGDAWQTRRFVQHNVAGNLRGTLFEGWAGPISAAVGVEYRTNSSEGDADPASRARQFTQINSNVLPPLTQKVTEGYAEVNLPLFKDTPLGQKLEVDAAIRRTHYSLSGNATTWKVGALYELNDEYMLRVTRSRDIRAPSPQELNPNTRLTAATLADPKFGIQYVIPALAGGNPNLQLENGNTFTVGAVFKPAWLPRFRLSVDYYDINVTGAIDILTPSLAVQLCRSGSSLPICTIGTDLNGNPDRILQVNTTYQNVAELNARGLELVSTYSVPLAGGDLNFTLNGNYVITLETSLPDGSRQEFSGVTGNSGSVTTIFGVPRWGLDSVIGYEQSNWSVTTQFRYIPKGILNRNWVGPQDEGYSPYLPNSVSDNRIDDRIYVNLNGRVKLTGENNKKIELFGGINNVFNVDPPSNLRFTGNGLYFDPIGRSYKVGIRADW</sequence>
<evidence type="ECO:0000259" key="11">
    <source>
        <dbReference type="Pfam" id="PF00593"/>
    </source>
</evidence>
<reference evidence="14" key="1">
    <citation type="submission" date="2017-02" db="EMBL/GenBank/DDBJ databases">
        <authorList>
            <person name="Varghese N."/>
            <person name="Submissions S."/>
        </authorList>
    </citation>
    <scope>NUCLEOTIDE SEQUENCE [LARGE SCALE GENOMIC DNA]</scope>
    <source>
        <strain evidence="14">R11H</strain>
    </source>
</reference>
<proteinExistence type="inferred from homology"/>
<evidence type="ECO:0000313" key="13">
    <source>
        <dbReference type="EMBL" id="SKB97571.1"/>
    </source>
</evidence>
<evidence type="ECO:0000256" key="7">
    <source>
        <dbReference type="ARBA" id="ARBA00023237"/>
    </source>
</evidence>
<feature type="domain" description="TonB-dependent receptor-like beta-barrel" evidence="11">
    <location>
        <begin position="428"/>
        <end position="928"/>
    </location>
</feature>
<name>A0A1T5FN25_9SPHN</name>
<dbReference type="OrthoDB" id="7051241at2"/>
<keyword evidence="13" id="KW-0675">Receptor</keyword>
<dbReference type="PANTHER" id="PTHR47234:SF3">
    <property type="entry name" value="SECRETIN_TONB SHORT N-TERMINAL DOMAIN-CONTAINING PROTEIN"/>
    <property type="match status" value="1"/>
</dbReference>